<dbReference type="Gene3D" id="3.40.50.880">
    <property type="match status" value="1"/>
</dbReference>
<feature type="region of interest" description="Disordered" evidence="10">
    <location>
        <begin position="1"/>
        <end position="24"/>
    </location>
</feature>
<dbReference type="InterPro" id="IPR029062">
    <property type="entry name" value="Class_I_gatase-like"/>
</dbReference>
<dbReference type="Gene3D" id="3.60.120.10">
    <property type="entry name" value="Anthranilate synthase"/>
    <property type="match status" value="1"/>
</dbReference>
<dbReference type="SUPFAM" id="SSF56322">
    <property type="entry name" value="ADC synthase"/>
    <property type="match status" value="1"/>
</dbReference>
<feature type="domain" description="Glutamine amidotransferase" evidence="11">
    <location>
        <begin position="34"/>
        <end position="236"/>
    </location>
</feature>
<dbReference type="InterPro" id="IPR017926">
    <property type="entry name" value="GATASE"/>
</dbReference>
<evidence type="ECO:0000259" key="11">
    <source>
        <dbReference type="Pfam" id="PF00117"/>
    </source>
</evidence>
<evidence type="ECO:0000313" key="15">
    <source>
        <dbReference type="Proteomes" id="UP000698800"/>
    </source>
</evidence>
<sequence length="869" mass="96400">MAANEPIASDTSTETESDTLEVSSEAPRTPYIILIDAFDSFTNNLASLLQETTGAAMCIVKINAAPSELMCLLKRADAVVISPGPGTPANPVDVGIIDMLWTLSDKDLLPVLGVCLGFQSLALAFGGTIERLKEPKHGIVSEIIHSDTSIFSEVDVIEATRYHSLHANIGHDIQVLKGVKKPGDLWESTTQAPELEPLAWTFDTDNGAVLMATKHANKPFWGVQYHPESICTGNQSTRVIRNWWKEVNEWNSKRQRAPVCAYTSAAELGFPIGQSQGTLSLAAELGTDEVQVPLNPLSEKPVEPPPGLEPSQAAKPKRTGMTVTTQEAHLPDIDVTVICNLLRFENHDFVLLESGGKGDELSRYSIIGLVYPGQTRRLDYIRKKHVILESTALGGVSASHDLRALKCSPWSFYKWYTEKRRAIGGFDWSPFWGGLVGYVTYEMGLSTLKVSTVDGDVLSQSWPDMSFAFIKRSIVIDRAGRFCVQSLIKDDDNWVKLIVNKIVGQGISSSARRLSAEARHFRPGPDLEECIRNSRVVKPDEKTYKENIRKCQEFIRAGDSYELCLTAQTKIKLPISYIRAGDRYARNDLSWKLYQSLRCQNPSPFSAYLKLGNTTVISSSPERFLRWARGGLCQMRPIKGTVKKHPKVTREMAEWVLGQDKERAENLMIVDLIRHDLYGIVGTGRVQVPKLMVVEEYETVYQLVSVIEAFLYTPYPWSLPPKNPREYEAESHQDSFTGIDVLSTALPPGSMTGAPKFRSCQLLQQIEAHQPRGVYSGVLGYMSVCGGGDFSVVIRSAIRREDEIDVAVVVDPSGNRPVEKEYEVWRIGAGGAVTALSTEQGEWDEMNTKLESTLRAFRVPDKKQNGLGG</sequence>
<dbReference type="InterPro" id="IPR006221">
    <property type="entry name" value="TrpG/PapA_dom"/>
</dbReference>
<dbReference type="Pfam" id="PF04715">
    <property type="entry name" value="Anth_synt_I_N"/>
    <property type="match status" value="1"/>
</dbReference>
<evidence type="ECO:0000256" key="3">
    <source>
        <dbReference type="ARBA" id="ARBA00005970"/>
    </source>
</evidence>
<dbReference type="PANTHER" id="PTHR11236">
    <property type="entry name" value="AMINOBENZOATE/ANTHRANILATE SYNTHASE"/>
    <property type="match status" value="1"/>
</dbReference>
<feature type="region of interest" description="Disordered" evidence="10">
    <location>
        <begin position="295"/>
        <end position="318"/>
    </location>
</feature>
<evidence type="ECO:0000256" key="9">
    <source>
        <dbReference type="ARBA" id="ARBA00031904"/>
    </source>
</evidence>
<dbReference type="AlphaFoldDB" id="A0A9P8L0X4"/>
<name>A0A9P8L0X4_9PEZI</name>
<dbReference type="GO" id="GO:0008153">
    <property type="term" value="P:4-aminobenzoate biosynthetic process"/>
    <property type="evidence" value="ECO:0007669"/>
    <property type="project" value="TreeGrafter"/>
</dbReference>
<dbReference type="GO" id="GO:0000162">
    <property type="term" value="P:L-tryptophan biosynthetic process"/>
    <property type="evidence" value="ECO:0007669"/>
    <property type="project" value="TreeGrafter"/>
</dbReference>
<dbReference type="Pfam" id="PF00425">
    <property type="entry name" value="Chorismate_bind"/>
    <property type="match status" value="2"/>
</dbReference>
<dbReference type="PRINTS" id="PR00096">
    <property type="entry name" value="GATASE"/>
</dbReference>
<reference evidence="14" key="1">
    <citation type="submission" date="2021-03" db="EMBL/GenBank/DDBJ databases">
        <title>Comparative genomics and phylogenomic investigation of the class Geoglossomycetes provide insights into ecological specialization and systematics.</title>
        <authorList>
            <person name="Melie T."/>
            <person name="Pirro S."/>
            <person name="Miller A.N."/>
            <person name="Quandt A."/>
        </authorList>
    </citation>
    <scope>NUCLEOTIDE SEQUENCE</scope>
    <source>
        <strain evidence="14">GBOQ0MN5Z8</strain>
    </source>
</reference>
<keyword evidence="7" id="KW-0315">Glutamine amidotransferase</keyword>
<dbReference type="Pfam" id="PF00117">
    <property type="entry name" value="GATase"/>
    <property type="match status" value="1"/>
</dbReference>
<dbReference type="InterPro" id="IPR005801">
    <property type="entry name" value="ADC_synthase"/>
</dbReference>
<evidence type="ECO:0000313" key="14">
    <source>
        <dbReference type="EMBL" id="KAH0542431.1"/>
    </source>
</evidence>
<dbReference type="GO" id="GO:0005737">
    <property type="term" value="C:cytoplasm"/>
    <property type="evidence" value="ECO:0007669"/>
    <property type="project" value="TreeGrafter"/>
</dbReference>
<dbReference type="EMBL" id="JAGHQL010000054">
    <property type="protein sequence ID" value="KAH0542431.1"/>
    <property type="molecule type" value="Genomic_DNA"/>
</dbReference>
<proteinExistence type="inferred from homology"/>
<dbReference type="EC" id="2.6.1.85" evidence="4"/>
<dbReference type="OrthoDB" id="64220at2759"/>
<protein>
    <recommendedName>
        <fullName evidence="4">aminodeoxychorismate synthase</fullName>
        <ecNumber evidence="4">2.6.1.85</ecNumber>
    </recommendedName>
    <alternativeName>
        <fullName evidence="8">Para-aminobenzoate synthase</fullName>
    </alternativeName>
    <alternativeName>
        <fullName evidence="9">p-aminobenzoic acid synthase</fullName>
    </alternativeName>
</protein>
<keyword evidence="5" id="KW-0808">Transferase</keyword>
<keyword evidence="15" id="KW-1185">Reference proteome</keyword>
<evidence type="ECO:0000256" key="10">
    <source>
        <dbReference type="SAM" id="MobiDB-lite"/>
    </source>
</evidence>
<evidence type="ECO:0000256" key="4">
    <source>
        <dbReference type="ARBA" id="ARBA00013139"/>
    </source>
</evidence>
<organism evidence="14 15">
    <name type="scientific">Glutinoglossum americanum</name>
    <dbReference type="NCBI Taxonomy" id="1670608"/>
    <lineage>
        <taxon>Eukaryota</taxon>
        <taxon>Fungi</taxon>
        <taxon>Dikarya</taxon>
        <taxon>Ascomycota</taxon>
        <taxon>Pezizomycotina</taxon>
        <taxon>Geoglossomycetes</taxon>
        <taxon>Geoglossales</taxon>
        <taxon>Geoglossaceae</taxon>
        <taxon>Glutinoglossum</taxon>
    </lineage>
</organism>
<evidence type="ECO:0000256" key="7">
    <source>
        <dbReference type="ARBA" id="ARBA00022962"/>
    </source>
</evidence>
<feature type="domain" description="Chorismate-utilising enzyme C-terminal" evidence="12">
    <location>
        <begin position="541"/>
        <end position="711"/>
    </location>
</feature>
<comment type="caution">
    <text evidence="14">The sequence shown here is derived from an EMBL/GenBank/DDBJ whole genome shotgun (WGS) entry which is preliminary data.</text>
</comment>
<evidence type="ECO:0000256" key="6">
    <source>
        <dbReference type="ARBA" id="ARBA00022909"/>
    </source>
</evidence>
<dbReference type="SUPFAM" id="SSF52317">
    <property type="entry name" value="Class I glutamine amidotransferase-like"/>
    <property type="match status" value="1"/>
</dbReference>
<comment type="pathway">
    <text evidence="2">Cofactor biosynthesis; tetrahydrofolate biosynthesis; 4-aminobenzoate from chorismate: step 1/2.</text>
</comment>
<evidence type="ECO:0000256" key="2">
    <source>
        <dbReference type="ARBA" id="ARBA00005009"/>
    </source>
</evidence>
<dbReference type="InterPro" id="IPR015890">
    <property type="entry name" value="Chorismate_C"/>
</dbReference>
<comment type="catalytic activity">
    <reaction evidence="1">
        <text>chorismate + L-glutamine = 4-amino-4-deoxychorismate + L-glutamate</text>
        <dbReference type="Rhea" id="RHEA:11672"/>
        <dbReference type="ChEBI" id="CHEBI:29748"/>
        <dbReference type="ChEBI" id="CHEBI:29985"/>
        <dbReference type="ChEBI" id="CHEBI:58359"/>
        <dbReference type="ChEBI" id="CHEBI:58406"/>
        <dbReference type="EC" id="2.6.1.85"/>
    </reaction>
</comment>
<dbReference type="PANTHER" id="PTHR11236:SF18">
    <property type="entry name" value="AMINODEOXYCHORISMATE SYNTHASE"/>
    <property type="match status" value="1"/>
</dbReference>
<dbReference type="GO" id="GO:0046820">
    <property type="term" value="F:4-amino-4-deoxychorismate synthase activity"/>
    <property type="evidence" value="ECO:0007669"/>
    <property type="project" value="UniProtKB-EC"/>
</dbReference>
<dbReference type="InterPro" id="IPR019999">
    <property type="entry name" value="Anth_synth_I-like"/>
</dbReference>
<keyword evidence="6" id="KW-0289">Folate biosynthesis</keyword>
<evidence type="ECO:0000256" key="1">
    <source>
        <dbReference type="ARBA" id="ARBA00001000"/>
    </source>
</evidence>
<dbReference type="Proteomes" id="UP000698800">
    <property type="component" value="Unassembled WGS sequence"/>
</dbReference>
<dbReference type="CDD" id="cd01743">
    <property type="entry name" value="GATase1_Anthranilate_Synthase"/>
    <property type="match status" value="1"/>
</dbReference>
<evidence type="ECO:0000259" key="12">
    <source>
        <dbReference type="Pfam" id="PF00425"/>
    </source>
</evidence>
<accession>A0A9P8L0X4</accession>
<feature type="domain" description="Chorismate-utilising enzyme C-terminal" evidence="12">
    <location>
        <begin position="731"/>
        <end position="849"/>
    </location>
</feature>
<evidence type="ECO:0000256" key="5">
    <source>
        <dbReference type="ARBA" id="ARBA00022679"/>
    </source>
</evidence>
<dbReference type="PRINTS" id="PR00097">
    <property type="entry name" value="ANTSNTHASEII"/>
</dbReference>
<dbReference type="PROSITE" id="PS51273">
    <property type="entry name" value="GATASE_TYPE_1"/>
    <property type="match status" value="1"/>
</dbReference>
<evidence type="ECO:0000259" key="13">
    <source>
        <dbReference type="Pfam" id="PF04715"/>
    </source>
</evidence>
<dbReference type="PRINTS" id="PR00099">
    <property type="entry name" value="CPSGATASE"/>
</dbReference>
<gene>
    <name evidence="14" type="ORF">FGG08_003186</name>
</gene>
<dbReference type="GO" id="GO:0046656">
    <property type="term" value="P:folic acid biosynthetic process"/>
    <property type="evidence" value="ECO:0007669"/>
    <property type="project" value="UniProtKB-KW"/>
</dbReference>
<comment type="similarity">
    <text evidence="3">In the C-terminal section; belongs to the anthranilate synthase component I family.</text>
</comment>
<dbReference type="InterPro" id="IPR006805">
    <property type="entry name" value="Anth_synth_I_N"/>
</dbReference>
<evidence type="ECO:0000256" key="8">
    <source>
        <dbReference type="ARBA" id="ARBA00031329"/>
    </source>
</evidence>
<feature type="domain" description="Anthranilate synthase component I N-terminal" evidence="13">
    <location>
        <begin position="342"/>
        <end position="478"/>
    </location>
</feature>